<dbReference type="InterPro" id="IPR017853">
    <property type="entry name" value="GH"/>
</dbReference>
<dbReference type="InterPro" id="IPR008965">
    <property type="entry name" value="CBM2/CBM3_carb-bd_dom_sf"/>
</dbReference>
<dbReference type="SUPFAM" id="SSF51445">
    <property type="entry name" value="(Trans)glycosidases"/>
    <property type="match status" value="1"/>
</dbReference>
<dbReference type="EMBL" id="JYNZ01000002">
    <property type="protein sequence ID" value="KXK27314.1"/>
    <property type="molecule type" value="Genomic_DNA"/>
</dbReference>
<evidence type="ECO:0000313" key="1">
    <source>
        <dbReference type="EMBL" id="KXK27314.1"/>
    </source>
</evidence>
<dbReference type="Gene3D" id="2.60.120.200">
    <property type="match status" value="1"/>
</dbReference>
<dbReference type="Proteomes" id="UP000070457">
    <property type="component" value="Unassembled WGS sequence"/>
</dbReference>
<dbReference type="Gene3D" id="2.60.40.680">
    <property type="match status" value="1"/>
</dbReference>
<accession>A0A136M086</accession>
<gene>
    <name evidence="1" type="ORF">TR69_WS6001000189</name>
</gene>
<organism evidence="1 2">
    <name type="scientific">candidate division WS6 bacterium OLB20</name>
    <dbReference type="NCBI Taxonomy" id="1617426"/>
    <lineage>
        <taxon>Bacteria</taxon>
        <taxon>Candidatus Dojkabacteria</taxon>
    </lineage>
</organism>
<proteinExistence type="predicted"/>
<name>A0A136M086_9BACT</name>
<dbReference type="InterPro" id="IPR018247">
    <property type="entry name" value="EF_Hand_1_Ca_BS"/>
</dbReference>
<evidence type="ECO:0000313" key="2">
    <source>
        <dbReference type="Proteomes" id="UP000070457"/>
    </source>
</evidence>
<dbReference type="PROSITE" id="PS00018">
    <property type="entry name" value="EF_HAND_1"/>
    <property type="match status" value="1"/>
</dbReference>
<dbReference type="SUPFAM" id="SSF49384">
    <property type="entry name" value="Carbohydrate-binding domain"/>
    <property type="match status" value="1"/>
</dbReference>
<comment type="caution">
    <text evidence="1">The sequence shown here is derived from an EMBL/GenBank/DDBJ whole genome shotgun (WGS) entry which is preliminary data.</text>
</comment>
<sequence length="1327" mass="141161">MLLILGLAAIAVFVVLTLGENIAPDESSATFEYGIVVEQTGAGTADYKAGDTVELEIKALVPPNDPDAPGSAETVITFDTGVLEFEDITAADGVLMIENTDTQPGTVAADFVKQGEGSFIGDENNRVVLAVLRFTVRSDQNPAVAVSVSAESRIGNEPISTANAAIEFPVILSGTVPVCGNNQCDTGEGFTCPRDCAPSPTPSQTVVVTATPVQSAACQKAGINFATIVPIGENYINKARNLKLGYTLELAMNPGQLDVTEASFRRTMQSGMTPILRVCYPGAECGFSNVSTYVQFINALADRLAGDGTFFVIAGPNEPLGENWLGNTEGDPVSTAAVITPYMNAVISGVNKDNVKLLSPAFNITHPEFENLVAAMTQRGARFSELDGIAGNGYNLEGYSLGGTITELIGRVRNTSLGQYDFYLTETGTYDSEKNPLWTGVKLPHEQAKQKFAQEITKLKADAKIKAFLFFDSFASNPDPNFVYNFFSDEEIKAMIGSDCYGGAPTTTVTPSLTVTPSQTATATPSMSVTPTPVCQYFSTQARVQKDSADPWKQNTLIQCGQTFNVGSFHNGTDQFAADTILTVSDPSGALKLYSNGDSVPTQLEGRYTLRVTTRGQSGAACFASAYVECSNQPVVTQCTYQNTQARVHKDVTQDWVPSMKLACGETFEVGSFHNGTGQFAQDTLITVRTPDGTTANYKNGDKVTTDTAGRYDVIVTTEGQTGPSCTDSAYAVCTPENVICADPLPCPTGTVLRPGTMDPNGCQQYYCAPQPTPTPSQRPCPTMPVCKPGEILLHGDPVPGSGLCPAYFCVPASNTLTCESGSFTEDFSDPLLDTQLFREEGKGRTTLEDGVAIISLDVDTFTNHVTHLRKTLSGNFSLSVEVLDVNTNQQNGATGELGIQSPAGHAHINVENRGGGTKIIETNVRVGDSWLGSRTVDVSSVTEKITLTIERVNSTLTMYYRIGEGQRMTLARYSGYYFGDVQAQLYSFSKGTFPPSQAVFDNLTFACPSGQNTTPTLTPRPTIVVCSQDVMQCPDGTYVSREARLNCAFKPCNPVPAYCGNKICEAGEAGPGGSCPTDCQSVRPTPTPTPSVIVTGVSSPVPSQSTAPTPTITGDPICTGYSYTDWSECIDGKRVRTVISTVPASCTGGPAPVTKQICGDGDLVCPQDMKTCPDGSLVARDPNNGCQFQACPGEKADCVEVPDCANPAEPGAPVCQIDGSVNWCPGECVPVPSCAYDDNPCAYAQPGVIYCEKVDDNETPAGNACAADYDRNGTVTARDFGVFALNYKKDSIDCSLDITGDDCRLDINDFRLLGLVYEKELYCPVP</sequence>
<protein>
    <submittedName>
        <fullName evidence="1">Uncharacterized protein</fullName>
    </submittedName>
</protein>
<dbReference type="STRING" id="1617426.TR69_WS6001000189"/>
<reference evidence="1 2" key="1">
    <citation type="submission" date="2015-02" db="EMBL/GenBank/DDBJ databases">
        <title>Improved understanding of the partial-nitritation anammox process through 23 genomes representing the majority of the microbial community.</title>
        <authorList>
            <person name="Speth D.R."/>
            <person name="In T Zandt M."/>
            <person name="Guerrero Cruz S."/>
            <person name="Jetten M.S."/>
            <person name="Dutilh B.E."/>
        </authorList>
    </citation>
    <scope>NUCLEOTIDE SEQUENCE [LARGE SCALE GENOMIC DNA]</scope>
    <source>
        <strain evidence="1">OLB20</strain>
    </source>
</reference>
<dbReference type="GO" id="GO:0030246">
    <property type="term" value="F:carbohydrate binding"/>
    <property type="evidence" value="ECO:0007669"/>
    <property type="project" value="InterPro"/>
</dbReference>